<sequence>MVLNTETLAMSSPASSVGVAIVTGAARGIGRGIALRLAEDGYDVGINDISSSAEALDALAKEIAKVGRNSCVAIGDVSIAEDVENMVSTVVEKLGQLNVHNLPNEVNVIIRLADVSEWEKMFAINTRGVFLSYKYAALQMIKQGKGGRIIGACSIAGLKAQEWGSYGIRVNAYCPGAIDTPLFYELYGNKENLSEIIENSKKSCALGYKGTPAEIASIVSYLASNEAHFITGKPRSSGVSAFDY</sequence>
<evidence type="ECO:0000256" key="2">
    <source>
        <dbReference type="ARBA" id="ARBA00023002"/>
    </source>
</evidence>
<dbReference type="Gene3D" id="3.40.50.720">
    <property type="entry name" value="NAD(P)-binding Rossmann-like Domain"/>
    <property type="match status" value="1"/>
</dbReference>
<organism evidence="3 4">
    <name type="scientific">Sphagnurus paluster</name>
    <dbReference type="NCBI Taxonomy" id="117069"/>
    <lineage>
        <taxon>Eukaryota</taxon>
        <taxon>Fungi</taxon>
        <taxon>Dikarya</taxon>
        <taxon>Basidiomycota</taxon>
        <taxon>Agaricomycotina</taxon>
        <taxon>Agaricomycetes</taxon>
        <taxon>Agaricomycetidae</taxon>
        <taxon>Agaricales</taxon>
        <taxon>Tricholomatineae</taxon>
        <taxon>Lyophyllaceae</taxon>
        <taxon>Sphagnurus</taxon>
    </lineage>
</organism>
<dbReference type="AlphaFoldDB" id="A0A9P7FU37"/>
<proteinExistence type="inferred from homology"/>
<accession>A0A9P7FU37</accession>
<dbReference type="EMBL" id="JABCKI010005951">
    <property type="protein sequence ID" value="KAG5636288.1"/>
    <property type="molecule type" value="Genomic_DNA"/>
</dbReference>
<evidence type="ECO:0000313" key="4">
    <source>
        <dbReference type="Proteomes" id="UP000717328"/>
    </source>
</evidence>
<dbReference type="PANTHER" id="PTHR43639">
    <property type="entry name" value="OXIDOREDUCTASE, SHORT-CHAIN DEHYDROGENASE/REDUCTASE FAMILY (AFU_ORTHOLOGUE AFUA_5G02870)"/>
    <property type="match status" value="1"/>
</dbReference>
<dbReference type="GO" id="GO:0016491">
    <property type="term" value="F:oxidoreductase activity"/>
    <property type="evidence" value="ECO:0007669"/>
    <property type="project" value="UniProtKB-KW"/>
</dbReference>
<dbReference type="InterPro" id="IPR002347">
    <property type="entry name" value="SDR_fam"/>
</dbReference>
<dbReference type="InterPro" id="IPR036291">
    <property type="entry name" value="NAD(P)-bd_dom_sf"/>
</dbReference>
<comment type="similarity">
    <text evidence="1">Belongs to the short-chain dehydrogenases/reductases (SDR) family.</text>
</comment>
<dbReference type="SUPFAM" id="SSF51735">
    <property type="entry name" value="NAD(P)-binding Rossmann-fold domains"/>
    <property type="match status" value="1"/>
</dbReference>
<dbReference type="Proteomes" id="UP000717328">
    <property type="component" value="Unassembled WGS sequence"/>
</dbReference>
<reference evidence="3" key="1">
    <citation type="submission" date="2021-02" db="EMBL/GenBank/DDBJ databases">
        <authorList>
            <person name="Nieuwenhuis M."/>
            <person name="Van De Peppel L.J.J."/>
        </authorList>
    </citation>
    <scope>NUCLEOTIDE SEQUENCE</scope>
    <source>
        <strain evidence="3">D49</strain>
    </source>
</reference>
<keyword evidence="4" id="KW-1185">Reference proteome</keyword>
<dbReference type="PANTHER" id="PTHR43639:SF1">
    <property type="entry name" value="SHORT-CHAIN DEHYDROGENASE_REDUCTASE FAMILY PROTEIN"/>
    <property type="match status" value="1"/>
</dbReference>
<keyword evidence="2" id="KW-0560">Oxidoreductase</keyword>
<protein>
    <submittedName>
        <fullName evidence="3">Uncharacterized protein</fullName>
    </submittedName>
</protein>
<comment type="caution">
    <text evidence="3">The sequence shown here is derived from an EMBL/GenBank/DDBJ whole genome shotgun (WGS) entry which is preliminary data.</text>
</comment>
<reference evidence="3" key="2">
    <citation type="submission" date="2021-10" db="EMBL/GenBank/DDBJ databases">
        <title>Phylogenomics reveals ancestral predisposition of the termite-cultivated fungus Termitomyces towards a domesticated lifestyle.</title>
        <authorList>
            <person name="Auxier B."/>
            <person name="Grum-Grzhimaylo A."/>
            <person name="Cardenas M.E."/>
            <person name="Lodge J.D."/>
            <person name="Laessoe T."/>
            <person name="Pedersen O."/>
            <person name="Smith M.E."/>
            <person name="Kuyper T.W."/>
            <person name="Franco-Molano E.A."/>
            <person name="Baroni T.J."/>
            <person name="Aanen D.K."/>
        </authorList>
    </citation>
    <scope>NUCLEOTIDE SEQUENCE</scope>
    <source>
        <strain evidence="3">D49</strain>
    </source>
</reference>
<dbReference type="PRINTS" id="PR00081">
    <property type="entry name" value="GDHRDH"/>
</dbReference>
<dbReference type="OrthoDB" id="1888931at2759"/>
<dbReference type="Pfam" id="PF00106">
    <property type="entry name" value="adh_short"/>
    <property type="match status" value="1"/>
</dbReference>
<gene>
    <name evidence="3" type="ORF">H0H81_008517</name>
</gene>
<evidence type="ECO:0000256" key="1">
    <source>
        <dbReference type="ARBA" id="ARBA00006484"/>
    </source>
</evidence>
<name>A0A9P7FU37_9AGAR</name>
<evidence type="ECO:0000313" key="3">
    <source>
        <dbReference type="EMBL" id="KAG5636288.1"/>
    </source>
</evidence>